<sequence>MLKGYIPPLMFVDSEMLRAIHLISELPKHQNTNPPNRVSSAICQLELNHLHEDQDIVPPSPADAFTRAHRSISPKNAQLHPYYSSLLPASVPVTSSSSPDMQSGLRPTLWGSAIESLDVYIYNHSKLMHHSQGCPLYLKAFQ</sequence>
<protein>
    <submittedName>
        <fullName evidence="1">Uncharacterized protein</fullName>
    </submittedName>
</protein>
<reference evidence="1 2" key="1">
    <citation type="submission" date="2017-12" db="EMBL/GenBank/DDBJ databases">
        <title>Comparative genomics of Botrytis spp.</title>
        <authorList>
            <person name="Valero-Jimenez C.A."/>
            <person name="Tapia P."/>
            <person name="Veloso J."/>
            <person name="Silva-Moreno E."/>
            <person name="Staats M."/>
            <person name="Valdes J.H."/>
            <person name="Van Kan J.A.L."/>
        </authorList>
    </citation>
    <scope>NUCLEOTIDE SEQUENCE [LARGE SCALE GENOMIC DNA]</scope>
    <source>
        <strain evidence="1 2">MUCL3349</strain>
    </source>
</reference>
<comment type="caution">
    <text evidence="1">The sequence shown here is derived from an EMBL/GenBank/DDBJ whole genome shotgun (WGS) entry which is preliminary data.</text>
</comment>
<evidence type="ECO:0000313" key="2">
    <source>
        <dbReference type="Proteomes" id="UP000297280"/>
    </source>
</evidence>
<dbReference type="EMBL" id="PQXO01001068">
    <property type="protein sequence ID" value="TGO81636.1"/>
    <property type="molecule type" value="Genomic_DNA"/>
</dbReference>
<evidence type="ECO:0000313" key="1">
    <source>
        <dbReference type="EMBL" id="TGO81636.1"/>
    </source>
</evidence>
<dbReference type="AlphaFoldDB" id="A0A4Z1K857"/>
<proteinExistence type="predicted"/>
<keyword evidence="2" id="KW-1185">Reference proteome</keyword>
<organism evidence="1 2">
    <name type="scientific">Botrytis porri</name>
    <dbReference type="NCBI Taxonomy" id="87229"/>
    <lineage>
        <taxon>Eukaryota</taxon>
        <taxon>Fungi</taxon>
        <taxon>Dikarya</taxon>
        <taxon>Ascomycota</taxon>
        <taxon>Pezizomycotina</taxon>
        <taxon>Leotiomycetes</taxon>
        <taxon>Helotiales</taxon>
        <taxon>Sclerotiniaceae</taxon>
        <taxon>Botrytis</taxon>
    </lineage>
</organism>
<dbReference type="Proteomes" id="UP000297280">
    <property type="component" value="Unassembled WGS sequence"/>
</dbReference>
<accession>A0A4Z1K857</accession>
<gene>
    <name evidence="1" type="ORF">BPOR_1074g00010</name>
</gene>
<name>A0A4Z1K857_9HELO</name>